<dbReference type="InterPro" id="IPR025295">
    <property type="entry name" value="eCIS_core_dom"/>
</dbReference>
<dbReference type="AlphaFoldDB" id="A6GFR6"/>
<reference evidence="3 4" key="1">
    <citation type="submission" date="2007-06" db="EMBL/GenBank/DDBJ databases">
        <authorList>
            <person name="Shimkets L."/>
            <person name="Ferriera S."/>
            <person name="Johnson J."/>
            <person name="Kravitz S."/>
            <person name="Beeson K."/>
            <person name="Sutton G."/>
            <person name="Rogers Y.-H."/>
            <person name="Friedman R."/>
            <person name="Frazier M."/>
            <person name="Venter J.C."/>
        </authorList>
    </citation>
    <scope>NUCLEOTIDE SEQUENCE [LARGE SCALE GENOMIC DNA]</scope>
    <source>
        <strain evidence="3 4">SIR-1</strain>
    </source>
</reference>
<sequence>MSGSNSFEASSTHDRSPSPRAQPEPEVMPEGELQALASGSPRVGKLGQLQAMADGSDSSAGVSRYQRLANRGELHGLANEGTRGRGGPLPHLDSIQPSFGRHDLSGVQAHLDSSARDSARTMGAQAYAAGEHVVFAKSPSVFIAAHEAAHVIQQRSGVQLFGGVGKAGDVHERHADAVASAVVRGQSAEALLDRYADPSRARRPSPQLQPALQFWGEPDHYMMGQLGGVKAVKALDKARESLESVDHLPEGDYALSDEEQELDPSQSGMYEPDGKGVKWKGFVDKFMLHDEKGKMISYGGANRYAGDLATKAIKGSKRAPRLMGWPSKSPKDDYSHIMGWREKMLMATNANHFFPLARVEYLRQHTNARQTMALALATRQGGDEEGGLALARRALMYEGFAGHFLADCFAAGHLTPHALGRINSSLSKAGSGALVNTWHDIFNALPDGVPTTLGRFHGDYSMDGEDLEYVSSVICNSLLEIAMPWYAGVAYDGEILLPEPDVEAIMADPVIGPLWAQMCGDYHPHLERLKKLKSRKKKGLSKYAIYRSTADSQVTHEEVIEPIWSKIFGHGSEGDKGAPERIDDTDEDLAKIRGKTKLVAAGIRQILDYRGGWQPVSGRSQKFEQLDEMPEKYKFRIDMQSDNPLKKATPASAPVKAMVGELAYWLHAWREVGSISLTDKDTLVLDKLGGLLSLGTHRITGVHDHFLNKKRLNYIKIIDEALPGFSELEVTLPGPMPKVRQGPGSRQARSDAISKRYKELLSEHESVVSKSERNSLIAKDMKRFMTQRRDLFGGGLTTGGSVIRIDSSVGKILLSTLPKAYSVYTALKGVLNLVAMDPRPEMDDSHELLYGQLEATSESFAAHLRGDLSLQPRPILEMQKWADNLAVAAPRWRARGKESG</sequence>
<organism evidence="3 4">
    <name type="scientific">Plesiocystis pacifica SIR-1</name>
    <dbReference type="NCBI Taxonomy" id="391625"/>
    <lineage>
        <taxon>Bacteria</taxon>
        <taxon>Pseudomonadati</taxon>
        <taxon>Myxococcota</taxon>
        <taxon>Polyangia</taxon>
        <taxon>Nannocystales</taxon>
        <taxon>Nannocystaceae</taxon>
        <taxon>Plesiocystis</taxon>
    </lineage>
</organism>
<dbReference type="Pfam" id="PF13699">
    <property type="entry name" value="eCIS_core"/>
    <property type="match status" value="1"/>
</dbReference>
<keyword evidence="4" id="KW-1185">Reference proteome</keyword>
<accession>A6GFR6</accession>
<dbReference type="eggNOG" id="COG1652">
    <property type="taxonomic scope" value="Bacteria"/>
</dbReference>
<dbReference type="STRING" id="391625.PPSIR1_41194"/>
<feature type="domain" description="eCIS core" evidence="2">
    <location>
        <begin position="94"/>
        <end position="157"/>
    </location>
</feature>
<dbReference type="Proteomes" id="UP000005801">
    <property type="component" value="Unassembled WGS sequence"/>
</dbReference>
<evidence type="ECO:0000259" key="2">
    <source>
        <dbReference type="Pfam" id="PF13699"/>
    </source>
</evidence>
<feature type="compositionally biased region" description="Polar residues" evidence="1">
    <location>
        <begin position="1"/>
        <end position="10"/>
    </location>
</feature>
<gene>
    <name evidence="3" type="ORF">PPSIR1_41194</name>
</gene>
<comment type="caution">
    <text evidence="3">The sequence shown here is derived from an EMBL/GenBank/DDBJ whole genome shotgun (WGS) entry which is preliminary data.</text>
</comment>
<evidence type="ECO:0000313" key="3">
    <source>
        <dbReference type="EMBL" id="EDM75263.1"/>
    </source>
</evidence>
<evidence type="ECO:0000313" key="4">
    <source>
        <dbReference type="Proteomes" id="UP000005801"/>
    </source>
</evidence>
<feature type="non-terminal residue" evidence="3">
    <location>
        <position position="900"/>
    </location>
</feature>
<dbReference type="RefSeq" id="WP_006975556.1">
    <property type="nucleotide sequence ID" value="NZ_ABCS01000097.1"/>
</dbReference>
<name>A6GFR6_9BACT</name>
<proteinExistence type="predicted"/>
<protein>
    <recommendedName>
        <fullName evidence="2">eCIS core domain-containing protein</fullName>
    </recommendedName>
</protein>
<feature type="region of interest" description="Disordered" evidence="1">
    <location>
        <begin position="1"/>
        <end position="93"/>
    </location>
</feature>
<dbReference type="EMBL" id="ABCS01000097">
    <property type="protein sequence ID" value="EDM75263.1"/>
    <property type="molecule type" value="Genomic_DNA"/>
</dbReference>
<evidence type="ECO:0000256" key="1">
    <source>
        <dbReference type="SAM" id="MobiDB-lite"/>
    </source>
</evidence>